<accession>A0ABZ1DAD1</accession>
<dbReference type="EC" id="3.1.3.25" evidence="6"/>
<comment type="similarity">
    <text evidence="3 6">Belongs to the inositol monophosphatase superfamily.</text>
</comment>
<dbReference type="Gene3D" id="3.40.190.80">
    <property type="match status" value="1"/>
</dbReference>
<keyword evidence="8" id="KW-1185">Reference proteome</keyword>
<evidence type="ECO:0000256" key="3">
    <source>
        <dbReference type="ARBA" id="ARBA00009759"/>
    </source>
</evidence>
<dbReference type="Gene3D" id="3.30.540.10">
    <property type="entry name" value="Fructose-1,6-Bisphosphatase, subunit A, domain 1"/>
    <property type="match status" value="1"/>
</dbReference>
<dbReference type="SUPFAM" id="SSF56655">
    <property type="entry name" value="Carbohydrate phosphatase"/>
    <property type="match status" value="1"/>
</dbReference>
<sequence length="316" mass="33971">MSAQLDLDSILEFTINLALEAGEMIRAGQQKRFASESSNEDEKVNSVDLVTEVDKAVEAFITKKIKETYPDHQFIGEETFKGEKVTDEPTWIGKSHQPSKCLTNPIDGTTNFIHGFPCVATSIGLAVGGKPVVGVIYNPFLDQLYSAAKGKGAYLNRKTKLPITGKGKPLQSLGHALIAIEYGSSRSAPALPSKVKTFQTLAASPELGGKMCHSLRSMGSAALNIATVASGGLDMYWEVGCWAWDVCAGICILEEAGGVMFGSKGSSLSGEVDSDLLTGRKYLAMRGIAPTSDESTLQVQQRFAKEFYDTTDEIEP</sequence>
<dbReference type="GeneID" id="87959882"/>
<evidence type="ECO:0000256" key="5">
    <source>
        <dbReference type="ARBA" id="ARBA00022842"/>
    </source>
</evidence>
<gene>
    <name evidence="7" type="ORF">IL334_007752</name>
</gene>
<keyword evidence="6" id="KW-0378">Hydrolase</keyword>
<dbReference type="PRINTS" id="PR00377">
    <property type="entry name" value="IMPHPHTASES"/>
</dbReference>
<dbReference type="CDD" id="cd01639">
    <property type="entry name" value="IMPase"/>
    <property type="match status" value="1"/>
</dbReference>
<dbReference type="EMBL" id="CP141891">
    <property type="protein sequence ID" value="WRT70753.1"/>
    <property type="molecule type" value="Genomic_DNA"/>
</dbReference>
<dbReference type="PANTHER" id="PTHR20854">
    <property type="entry name" value="INOSITOL MONOPHOSPHATASE"/>
    <property type="match status" value="1"/>
</dbReference>
<dbReference type="InterPro" id="IPR033942">
    <property type="entry name" value="IMPase"/>
</dbReference>
<evidence type="ECO:0000256" key="2">
    <source>
        <dbReference type="ARBA" id="ARBA00001946"/>
    </source>
</evidence>
<reference evidence="7 8" key="1">
    <citation type="submission" date="2024-01" db="EMBL/GenBank/DDBJ databases">
        <title>Comparative genomics of Cryptococcus and Kwoniella reveals pathogenesis evolution and contrasting modes of karyotype evolution via chromosome fusion or intercentromeric recombination.</title>
        <authorList>
            <person name="Coelho M.A."/>
            <person name="David-Palma M."/>
            <person name="Shea T."/>
            <person name="Bowers K."/>
            <person name="McGinley-Smith S."/>
            <person name="Mohammad A.W."/>
            <person name="Gnirke A."/>
            <person name="Yurkov A.M."/>
            <person name="Nowrousian M."/>
            <person name="Sun S."/>
            <person name="Cuomo C.A."/>
            <person name="Heitman J."/>
        </authorList>
    </citation>
    <scope>NUCLEOTIDE SEQUENCE [LARGE SCALE GENOMIC DNA]</scope>
    <source>
        <strain evidence="7">CBS 11374</strain>
    </source>
</reference>
<evidence type="ECO:0000313" key="8">
    <source>
        <dbReference type="Proteomes" id="UP001329825"/>
    </source>
</evidence>
<protein>
    <recommendedName>
        <fullName evidence="6">Inositol-1-monophosphatase</fullName>
        <ecNumber evidence="6">3.1.3.25</ecNumber>
    </recommendedName>
</protein>
<dbReference type="InterPro" id="IPR000760">
    <property type="entry name" value="Inositol_monophosphatase-like"/>
</dbReference>
<comment type="cofactor">
    <cofactor evidence="2 6">
        <name>Mg(2+)</name>
        <dbReference type="ChEBI" id="CHEBI:18420"/>
    </cofactor>
</comment>
<evidence type="ECO:0000256" key="6">
    <source>
        <dbReference type="RuleBase" id="RU364068"/>
    </source>
</evidence>
<comment type="pathway">
    <text evidence="6">Polyol metabolism; myo-inositol biosynthesis; myo-inositol from D-glucose 6-phosphate: step 2/2.</text>
</comment>
<dbReference type="Proteomes" id="UP001329825">
    <property type="component" value="Chromosome 11"/>
</dbReference>
<comment type="catalytic activity">
    <reaction evidence="1 6">
        <text>a myo-inositol phosphate + H2O = myo-inositol + phosphate</text>
        <dbReference type="Rhea" id="RHEA:24056"/>
        <dbReference type="ChEBI" id="CHEBI:15377"/>
        <dbReference type="ChEBI" id="CHEBI:17268"/>
        <dbReference type="ChEBI" id="CHEBI:43474"/>
        <dbReference type="ChEBI" id="CHEBI:84139"/>
        <dbReference type="EC" id="3.1.3.25"/>
    </reaction>
</comment>
<dbReference type="InterPro" id="IPR020550">
    <property type="entry name" value="Inositol_monophosphatase_CS"/>
</dbReference>
<keyword evidence="4 6" id="KW-0479">Metal-binding</keyword>
<proteinExistence type="inferred from homology"/>
<dbReference type="PROSITE" id="PS00630">
    <property type="entry name" value="IMP_2"/>
    <property type="match status" value="1"/>
</dbReference>
<name>A0ABZ1DAD1_9TREE</name>
<dbReference type="Pfam" id="PF00459">
    <property type="entry name" value="Inositol_P"/>
    <property type="match status" value="1"/>
</dbReference>
<dbReference type="PANTHER" id="PTHR20854:SF4">
    <property type="entry name" value="INOSITOL-1-MONOPHOSPHATASE-RELATED"/>
    <property type="match status" value="1"/>
</dbReference>
<evidence type="ECO:0000313" key="7">
    <source>
        <dbReference type="EMBL" id="WRT70753.1"/>
    </source>
</evidence>
<organism evidence="7 8">
    <name type="scientific">Kwoniella shivajii</name>
    <dbReference type="NCBI Taxonomy" id="564305"/>
    <lineage>
        <taxon>Eukaryota</taxon>
        <taxon>Fungi</taxon>
        <taxon>Dikarya</taxon>
        <taxon>Basidiomycota</taxon>
        <taxon>Agaricomycotina</taxon>
        <taxon>Tremellomycetes</taxon>
        <taxon>Tremellales</taxon>
        <taxon>Cryptococcaceae</taxon>
        <taxon>Kwoniella</taxon>
    </lineage>
</organism>
<evidence type="ECO:0000256" key="4">
    <source>
        <dbReference type="ARBA" id="ARBA00022723"/>
    </source>
</evidence>
<evidence type="ECO:0000256" key="1">
    <source>
        <dbReference type="ARBA" id="ARBA00001033"/>
    </source>
</evidence>
<dbReference type="RefSeq" id="XP_062795492.1">
    <property type="nucleotide sequence ID" value="XM_062939441.1"/>
</dbReference>
<keyword evidence="5 6" id="KW-0460">Magnesium</keyword>